<protein>
    <submittedName>
        <fullName evidence="1">Uncharacterized protein</fullName>
    </submittedName>
</protein>
<gene>
    <name evidence="1" type="ORF">MSMAP_1381</name>
</gene>
<sequence length="280" mass="32686">MRVTKELSSKIKDLPDSASVVLHTFLDNLLENNRPQTSKKCATGDQLEKLKNKIYFEDLDTINLAKNLKKDWDIVKQNKLLTYFVIDSFYEFNNTQSEIFAAKRINGDSRTGGFFEDRFFFLLKSYLLSKPDILTPEGNFETIKLTLNDSIAVPGERRKRKPDVLIRDYLTDKPICIMELKASFTKRSLAKIYNANYEMWKQLNENLKFLYVILRSNSENKIEVYKKAEGCRVICYDLRTDKDSRIKEIKPRIVKSIEDIFEEVYQAISDSKINKVSLVV</sequence>
<dbReference type="AlphaFoldDB" id="A0A0E3LS92"/>
<accession>A0A0E3LS92</accession>
<evidence type="ECO:0000313" key="2">
    <source>
        <dbReference type="Proteomes" id="UP000033116"/>
    </source>
</evidence>
<dbReference type="HOGENOM" id="CLU_992520_0_0_2"/>
<dbReference type="GeneID" id="24864565"/>
<evidence type="ECO:0000313" key="1">
    <source>
        <dbReference type="EMBL" id="AKB61366.1"/>
    </source>
</evidence>
<reference evidence="1 2" key="1">
    <citation type="submission" date="2014-07" db="EMBL/GenBank/DDBJ databases">
        <title>Methanogenic archaea and the global carbon cycle.</title>
        <authorList>
            <person name="Henriksen J.R."/>
            <person name="Luke J."/>
            <person name="Reinhart S."/>
            <person name="Benedict M.N."/>
            <person name="Youngblut N.D."/>
            <person name="Metcalf M.E."/>
            <person name="Whitaker R.J."/>
            <person name="Metcalf W.W."/>
        </authorList>
    </citation>
    <scope>NUCLEOTIDE SEQUENCE [LARGE SCALE GENOMIC DNA]</scope>
    <source>
        <strain evidence="1 2">SarPi</strain>
    </source>
</reference>
<dbReference type="PATRIC" id="fig|1434115.4.peg.1751"/>
<name>A0A0E3LS92_METMZ</name>
<dbReference type="EMBL" id="CP009511">
    <property type="protein sequence ID" value="AKB61366.1"/>
    <property type="molecule type" value="Genomic_DNA"/>
</dbReference>
<dbReference type="Proteomes" id="UP000033116">
    <property type="component" value="Chromosome"/>
</dbReference>
<organism evidence="1 2">
    <name type="scientific">Methanosarcina mazei SarPi</name>
    <dbReference type="NCBI Taxonomy" id="1434115"/>
    <lineage>
        <taxon>Archaea</taxon>
        <taxon>Methanobacteriati</taxon>
        <taxon>Methanobacteriota</taxon>
        <taxon>Stenosarchaea group</taxon>
        <taxon>Methanomicrobia</taxon>
        <taxon>Methanosarcinales</taxon>
        <taxon>Methanosarcinaceae</taxon>
        <taxon>Methanosarcina</taxon>
    </lineage>
</organism>
<dbReference type="RefSeq" id="WP_048043180.1">
    <property type="nucleotide sequence ID" value="NZ_CP009511.1"/>
</dbReference>
<proteinExistence type="predicted"/>